<evidence type="ECO:0000256" key="1">
    <source>
        <dbReference type="ARBA" id="ARBA00004167"/>
    </source>
</evidence>
<dbReference type="Proteomes" id="UP000494363">
    <property type="component" value="Unassembled WGS sequence"/>
</dbReference>
<reference evidence="8 9" key="1">
    <citation type="submission" date="2020-04" db="EMBL/GenBank/DDBJ databases">
        <authorList>
            <person name="De Canck E."/>
        </authorList>
    </citation>
    <scope>NUCLEOTIDE SEQUENCE [LARGE SCALE GENOMIC DNA]</scope>
    <source>
        <strain evidence="8 9">LMG 29542</strain>
    </source>
</reference>
<sequence length="482" mass="48670">MAVADPFDSPDSVQLKGKLSGLTRVSRKVKALAAIILMAVVGYVLFAIFGADDDGSGAVAKDGGADVAARQADTGTAPASPNFGNVGSGQAVVLAQEASAAAATSALGPTFAVGASGVGAPVLAAPSPAVPAIGAAGAGKVSLGSRGAAGAEPQPQYQTPEQQEADRHRRDQDEKRNQAINSALDAGGGDGGMGALGGMGAAAGGLAASGSSNPLLAQLAQAAKAATAAQGAGGAAGSPLIPAIGGLPQDDQNKQVRKEQFLASGDSLTRTRLNEVKMPAATPFEIKAGWVIPAALECGLNSDLPGQTCARVIENVYDTATGKYLLIPQGSKLIGAYDSQISYGQERILVVWTRLIFPDGSSISLDGMPGEDKAGNAGFDADVNNHYLKVLGSATFMALFSAGIQLTQKTTVNPDGVPTNSQVLSQSVGQQLGQTGAAYIQKGMNIQPTLTRSPGYKFNIVATRDIVFPSAYRPQPLTANGD</sequence>
<dbReference type="EMBL" id="CADIKH010000011">
    <property type="protein sequence ID" value="CAB3755820.1"/>
    <property type="molecule type" value="Genomic_DNA"/>
</dbReference>
<gene>
    <name evidence="8" type="ORF">LMG29542_02704</name>
</gene>
<evidence type="ECO:0000313" key="9">
    <source>
        <dbReference type="Proteomes" id="UP000494363"/>
    </source>
</evidence>
<protein>
    <recommendedName>
        <fullName evidence="10">Type IV secretion system protein virB10</fullName>
    </recommendedName>
</protein>
<feature type="compositionally biased region" description="Basic and acidic residues" evidence="6">
    <location>
        <begin position="164"/>
        <end position="175"/>
    </location>
</feature>
<name>A0A6J5DNE1_9BURK</name>
<feature type="compositionally biased region" description="Low complexity" evidence="6">
    <location>
        <begin position="152"/>
        <end position="162"/>
    </location>
</feature>
<comment type="subcellular location">
    <subcellularLocation>
        <location evidence="1">Membrane</location>
        <topology evidence="1">Single-pass membrane protein</topology>
    </subcellularLocation>
</comment>
<keyword evidence="9" id="KW-1185">Reference proteome</keyword>
<evidence type="ECO:0000256" key="3">
    <source>
        <dbReference type="ARBA" id="ARBA00022692"/>
    </source>
</evidence>
<accession>A0A6J5DNE1</accession>
<evidence type="ECO:0000256" key="6">
    <source>
        <dbReference type="SAM" id="MobiDB-lite"/>
    </source>
</evidence>
<evidence type="ECO:0000256" key="5">
    <source>
        <dbReference type="ARBA" id="ARBA00023136"/>
    </source>
</evidence>
<dbReference type="RefSeq" id="WP_175226962.1">
    <property type="nucleotide sequence ID" value="NZ_CADIKH010000011.1"/>
</dbReference>
<evidence type="ECO:0000256" key="7">
    <source>
        <dbReference type="SAM" id="Phobius"/>
    </source>
</evidence>
<evidence type="ECO:0000256" key="4">
    <source>
        <dbReference type="ARBA" id="ARBA00022989"/>
    </source>
</evidence>
<feature type="transmembrane region" description="Helical" evidence="7">
    <location>
        <begin position="31"/>
        <end position="51"/>
    </location>
</feature>
<dbReference type="GO" id="GO:0016020">
    <property type="term" value="C:membrane"/>
    <property type="evidence" value="ECO:0007669"/>
    <property type="project" value="UniProtKB-SubCell"/>
</dbReference>
<evidence type="ECO:0000313" key="8">
    <source>
        <dbReference type="EMBL" id="CAB3755820.1"/>
    </source>
</evidence>
<dbReference type="Gene3D" id="2.40.128.260">
    <property type="entry name" value="Type IV secretion system, VirB10/TraB/TrbI"/>
    <property type="match status" value="1"/>
</dbReference>
<keyword evidence="5 7" id="KW-0472">Membrane</keyword>
<organism evidence="8 9">
    <name type="scientific">Paraburkholderia humisilvae</name>
    <dbReference type="NCBI Taxonomy" id="627669"/>
    <lineage>
        <taxon>Bacteria</taxon>
        <taxon>Pseudomonadati</taxon>
        <taxon>Pseudomonadota</taxon>
        <taxon>Betaproteobacteria</taxon>
        <taxon>Burkholderiales</taxon>
        <taxon>Burkholderiaceae</taxon>
        <taxon>Paraburkholderia</taxon>
    </lineage>
</organism>
<dbReference type="InterPro" id="IPR042217">
    <property type="entry name" value="T4SS_VirB10/TrbI"/>
</dbReference>
<keyword evidence="4 7" id="KW-1133">Transmembrane helix</keyword>
<evidence type="ECO:0000256" key="2">
    <source>
        <dbReference type="ARBA" id="ARBA00010265"/>
    </source>
</evidence>
<dbReference type="AlphaFoldDB" id="A0A6J5DNE1"/>
<proteinExistence type="inferred from homology"/>
<dbReference type="Pfam" id="PF03743">
    <property type="entry name" value="TrbI"/>
    <property type="match status" value="1"/>
</dbReference>
<feature type="region of interest" description="Disordered" evidence="6">
    <location>
        <begin position="143"/>
        <end position="175"/>
    </location>
</feature>
<dbReference type="CDD" id="cd16429">
    <property type="entry name" value="VirB10"/>
    <property type="match status" value="1"/>
</dbReference>
<dbReference type="InterPro" id="IPR005498">
    <property type="entry name" value="T4SS_VirB10/TraB/TrbI"/>
</dbReference>
<comment type="similarity">
    <text evidence="2">Belongs to the TrbI/VirB10 family.</text>
</comment>
<keyword evidence="3 7" id="KW-0812">Transmembrane</keyword>
<evidence type="ECO:0008006" key="10">
    <source>
        <dbReference type="Google" id="ProtNLM"/>
    </source>
</evidence>